<evidence type="ECO:0000313" key="1">
    <source>
        <dbReference type="EMBL" id="JAH69920.1"/>
    </source>
</evidence>
<reference evidence="1" key="2">
    <citation type="journal article" date="2015" name="Fish Shellfish Immunol.">
        <title>Early steps in the European eel (Anguilla anguilla)-Vibrio vulnificus interaction in the gills: Role of the RtxA13 toxin.</title>
        <authorList>
            <person name="Callol A."/>
            <person name="Pajuelo D."/>
            <person name="Ebbesson L."/>
            <person name="Teles M."/>
            <person name="MacKenzie S."/>
            <person name="Amaro C."/>
        </authorList>
    </citation>
    <scope>NUCLEOTIDE SEQUENCE</scope>
</reference>
<dbReference type="EMBL" id="GBXM01038657">
    <property type="protein sequence ID" value="JAH69920.1"/>
    <property type="molecule type" value="Transcribed_RNA"/>
</dbReference>
<dbReference type="AlphaFoldDB" id="A0A0E9UXL4"/>
<reference evidence="1" key="1">
    <citation type="submission" date="2014-11" db="EMBL/GenBank/DDBJ databases">
        <authorList>
            <person name="Amaro Gonzalez C."/>
        </authorList>
    </citation>
    <scope>NUCLEOTIDE SEQUENCE</scope>
</reference>
<accession>A0A0E9UXL4</accession>
<protein>
    <submittedName>
        <fullName evidence="1">Uncharacterized protein</fullName>
    </submittedName>
</protein>
<name>A0A0E9UXL4_ANGAN</name>
<organism evidence="1">
    <name type="scientific">Anguilla anguilla</name>
    <name type="common">European freshwater eel</name>
    <name type="synonym">Muraena anguilla</name>
    <dbReference type="NCBI Taxonomy" id="7936"/>
    <lineage>
        <taxon>Eukaryota</taxon>
        <taxon>Metazoa</taxon>
        <taxon>Chordata</taxon>
        <taxon>Craniata</taxon>
        <taxon>Vertebrata</taxon>
        <taxon>Euteleostomi</taxon>
        <taxon>Actinopterygii</taxon>
        <taxon>Neopterygii</taxon>
        <taxon>Teleostei</taxon>
        <taxon>Anguilliformes</taxon>
        <taxon>Anguillidae</taxon>
        <taxon>Anguilla</taxon>
    </lineage>
</organism>
<sequence length="42" mass="4944">MQSKLFKVLKIECKVMLLKRLNSYTNDLPLRLCNLYASTQLL</sequence>
<proteinExistence type="predicted"/>